<evidence type="ECO:0000256" key="6">
    <source>
        <dbReference type="ARBA" id="ARBA00038001"/>
    </source>
</evidence>
<feature type="domain" description="Rieske" evidence="7">
    <location>
        <begin position="5"/>
        <end position="104"/>
    </location>
</feature>
<evidence type="ECO:0000256" key="5">
    <source>
        <dbReference type="ARBA" id="ARBA00034078"/>
    </source>
</evidence>
<dbReference type="EC" id="1.14.12.19" evidence="8"/>
<evidence type="ECO:0000256" key="4">
    <source>
        <dbReference type="ARBA" id="ARBA00023014"/>
    </source>
</evidence>
<accession>A0ABW0GSU2</accession>
<keyword evidence="8" id="KW-0223">Dioxygenase</keyword>
<dbReference type="Gene3D" id="2.102.10.10">
    <property type="entry name" value="Rieske [2Fe-2S] iron-sulphur domain"/>
    <property type="match status" value="1"/>
</dbReference>
<keyword evidence="2" id="KW-0479">Metal-binding</keyword>
<evidence type="ECO:0000256" key="2">
    <source>
        <dbReference type="ARBA" id="ARBA00022723"/>
    </source>
</evidence>
<dbReference type="GO" id="GO:0008695">
    <property type="term" value="F:3-phenylpropionate dioxygenase activity"/>
    <property type="evidence" value="ECO:0007669"/>
    <property type="project" value="UniProtKB-EC"/>
</dbReference>
<protein>
    <submittedName>
        <fullName evidence="8">Bifunctional 3-phenylpropionate/cinnamic acid dioxygenase ferredoxin subunit</fullName>
        <ecNumber evidence="8">1.14.12.19</ecNumber>
    </submittedName>
</protein>
<keyword evidence="9" id="KW-1185">Reference proteome</keyword>
<keyword evidence="1" id="KW-0001">2Fe-2S</keyword>
<proteinExistence type="inferred from homology"/>
<dbReference type="SUPFAM" id="SSF50022">
    <property type="entry name" value="ISP domain"/>
    <property type="match status" value="1"/>
</dbReference>
<dbReference type="PANTHER" id="PTHR21496">
    <property type="entry name" value="FERREDOXIN-RELATED"/>
    <property type="match status" value="1"/>
</dbReference>
<evidence type="ECO:0000313" key="9">
    <source>
        <dbReference type="Proteomes" id="UP001596122"/>
    </source>
</evidence>
<name>A0ABW0GSU2_9MICO</name>
<dbReference type="NCBIfam" id="NF007422">
    <property type="entry name" value="PRK09965.1"/>
    <property type="match status" value="1"/>
</dbReference>
<comment type="similarity">
    <text evidence="6">Belongs to the bacterial ring-hydroxylating dioxygenase ferredoxin component family.</text>
</comment>
<keyword evidence="3" id="KW-0408">Iron</keyword>
<dbReference type="RefSeq" id="WP_340269963.1">
    <property type="nucleotide sequence ID" value="NZ_JBBEOG010000005.1"/>
</dbReference>
<dbReference type="PROSITE" id="PS51296">
    <property type="entry name" value="RIESKE"/>
    <property type="match status" value="1"/>
</dbReference>
<dbReference type="EMBL" id="JBHSLD010000014">
    <property type="protein sequence ID" value="MFC5381991.1"/>
    <property type="molecule type" value="Genomic_DNA"/>
</dbReference>
<evidence type="ECO:0000259" key="7">
    <source>
        <dbReference type="PROSITE" id="PS51296"/>
    </source>
</evidence>
<dbReference type="PANTHER" id="PTHR21496:SF0">
    <property type="entry name" value="RIESKE DOMAIN-CONTAINING PROTEIN"/>
    <property type="match status" value="1"/>
</dbReference>
<evidence type="ECO:0000313" key="8">
    <source>
        <dbReference type="EMBL" id="MFC5381991.1"/>
    </source>
</evidence>
<evidence type="ECO:0000256" key="3">
    <source>
        <dbReference type="ARBA" id="ARBA00023004"/>
    </source>
</evidence>
<dbReference type="InterPro" id="IPR036922">
    <property type="entry name" value="Rieske_2Fe-2S_sf"/>
</dbReference>
<gene>
    <name evidence="8" type="ORF">ACFPJ6_14530</name>
</gene>
<organism evidence="8 9">
    <name type="scientific">Aquipuribacter nitratireducens</name>
    <dbReference type="NCBI Taxonomy" id="650104"/>
    <lineage>
        <taxon>Bacteria</taxon>
        <taxon>Bacillati</taxon>
        <taxon>Actinomycetota</taxon>
        <taxon>Actinomycetes</taxon>
        <taxon>Micrococcales</taxon>
        <taxon>Intrasporangiaceae</taxon>
        <taxon>Aquipuribacter</taxon>
    </lineage>
</organism>
<keyword evidence="8" id="KW-0560">Oxidoreductase</keyword>
<reference evidence="9" key="1">
    <citation type="journal article" date="2019" name="Int. J. Syst. Evol. Microbiol.">
        <title>The Global Catalogue of Microorganisms (GCM) 10K type strain sequencing project: providing services to taxonomists for standard genome sequencing and annotation.</title>
        <authorList>
            <consortium name="The Broad Institute Genomics Platform"/>
            <consortium name="The Broad Institute Genome Sequencing Center for Infectious Disease"/>
            <person name="Wu L."/>
            <person name="Ma J."/>
        </authorList>
    </citation>
    <scope>NUCLEOTIDE SEQUENCE [LARGE SCALE GENOMIC DNA]</scope>
    <source>
        <strain evidence="9">CCUG 43114</strain>
    </source>
</reference>
<dbReference type="InterPro" id="IPR017941">
    <property type="entry name" value="Rieske_2Fe-2S"/>
</dbReference>
<evidence type="ECO:0000256" key="1">
    <source>
        <dbReference type="ARBA" id="ARBA00022714"/>
    </source>
</evidence>
<comment type="cofactor">
    <cofactor evidence="5">
        <name>[2Fe-2S] cluster</name>
        <dbReference type="ChEBI" id="CHEBI:190135"/>
    </cofactor>
</comment>
<dbReference type="Proteomes" id="UP001596122">
    <property type="component" value="Unassembled WGS sequence"/>
</dbReference>
<comment type="caution">
    <text evidence="8">The sequence shown here is derived from an EMBL/GenBank/DDBJ whole genome shotgun (WGS) entry which is preliminary data.</text>
</comment>
<sequence length="114" mass="12184">MTEGIRVGRVEDVPEGGAVVVDRSVAGTGDDVAVFHDEGEFFALDDTCTHQEASLAEGWVEDGEVECPLHAARFSLRTGEALSLPAVRGARCHRVEVRDGEVWLLPGEPCPAQA</sequence>
<dbReference type="Pfam" id="PF00355">
    <property type="entry name" value="Rieske"/>
    <property type="match status" value="1"/>
</dbReference>
<keyword evidence="4" id="KW-0411">Iron-sulfur</keyword>
<dbReference type="CDD" id="cd03528">
    <property type="entry name" value="Rieske_RO_ferredoxin"/>
    <property type="match status" value="1"/>
</dbReference>